<sequence length="352" mass="41242">MIFETAIEKVIEKISFSELDYQTCISDVKYIVDALDAASKNKSTFFSNIFAELGSTVTFMKGNAIDSMPDFNYFLPFKMPLKMKPIFYVNNRKSLLRLKCKEKHVLVEDGFVSAECFHVLLSKHVKNILEETKTIECSGRVYKLSWHMRKMENQIFAYNIKADQVNADEQDPIIMTFDFVPVFKFLMYETPLPNSVADNVEGARYWIICSAFIQDEISIFSKVTPYWQMLKPAQKDKARNTVRLIKAIAKKHHEEHFLEVCSSKSEIFWRIQELGEAYNNYSQPIFFLEIYARIINNIITRFRPFLNLTKSFKFLKPFDDVLHINEFLKTLQMNREIDMNVVLPIFGLPNEI</sequence>
<dbReference type="EMBL" id="LSRL02000123">
    <property type="protein sequence ID" value="TDG43968.1"/>
    <property type="molecule type" value="Genomic_DNA"/>
</dbReference>
<keyword evidence="2" id="KW-1185">Reference proteome</keyword>
<reference evidence="1 2" key="1">
    <citation type="journal article" date="2019" name="J. Hered.">
        <title>An Improved Genome Assembly for Drosophila navojoa, the Basal Species in the mojavensis Cluster.</title>
        <authorList>
            <person name="Vanderlinde T."/>
            <person name="Dupim E.G."/>
            <person name="Nazario-Yepiz N.O."/>
            <person name="Carvalho A.B."/>
        </authorList>
    </citation>
    <scope>NUCLEOTIDE SEQUENCE [LARGE SCALE GENOMIC DNA]</scope>
    <source>
        <strain evidence="1">Navoj_Jal97</strain>
        <tissue evidence="1">Whole organism</tissue>
    </source>
</reference>
<gene>
    <name evidence="1" type="ORF">AWZ03_009603</name>
</gene>
<comment type="caution">
    <text evidence="1">The sequence shown here is derived from an EMBL/GenBank/DDBJ whole genome shotgun (WGS) entry which is preliminary data.</text>
</comment>
<protein>
    <recommendedName>
        <fullName evidence="3">Mab-21-like HhH/H2TH-like domain-containing protein</fullName>
    </recommendedName>
</protein>
<dbReference type="OMA" id="ARYWIIC"/>
<dbReference type="Gene3D" id="3.30.460.90">
    <property type="match status" value="1"/>
</dbReference>
<dbReference type="OrthoDB" id="7823668at2759"/>
<evidence type="ECO:0000313" key="2">
    <source>
        <dbReference type="Proteomes" id="UP000295192"/>
    </source>
</evidence>
<evidence type="ECO:0008006" key="3">
    <source>
        <dbReference type="Google" id="ProtNLM"/>
    </source>
</evidence>
<dbReference type="AlphaFoldDB" id="A0A484B5J5"/>
<name>A0A484B5J5_DRONA</name>
<organism evidence="1 2">
    <name type="scientific">Drosophila navojoa</name>
    <name type="common">Fruit fly</name>
    <dbReference type="NCBI Taxonomy" id="7232"/>
    <lineage>
        <taxon>Eukaryota</taxon>
        <taxon>Metazoa</taxon>
        <taxon>Ecdysozoa</taxon>
        <taxon>Arthropoda</taxon>
        <taxon>Hexapoda</taxon>
        <taxon>Insecta</taxon>
        <taxon>Pterygota</taxon>
        <taxon>Neoptera</taxon>
        <taxon>Endopterygota</taxon>
        <taxon>Diptera</taxon>
        <taxon>Brachycera</taxon>
        <taxon>Muscomorpha</taxon>
        <taxon>Ephydroidea</taxon>
        <taxon>Drosophilidae</taxon>
        <taxon>Drosophila</taxon>
    </lineage>
</organism>
<dbReference type="KEGG" id="dnv:108650603"/>
<proteinExistence type="predicted"/>
<dbReference type="Proteomes" id="UP000295192">
    <property type="component" value="Unassembled WGS sequence"/>
</dbReference>
<evidence type="ECO:0000313" key="1">
    <source>
        <dbReference type="EMBL" id="TDG43968.1"/>
    </source>
</evidence>
<accession>A0A484B5J5</accession>